<dbReference type="Pfam" id="PF08216">
    <property type="entry name" value="CTNNBL"/>
    <property type="match status" value="3"/>
</dbReference>
<proteinExistence type="predicted"/>
<evidence type="ECO:0000259" key="7">
    <source>
        <dbReference type="SMART" id="SM01156"/>
    </source>
</evidence>
<dbReference type="FunCoup" id="A0A1D3DAV3">
    <property type="interactions" value="418"/>
</dbReference>
<organism evidence="8 9">
    <name type="scientific">Cyclospora cayetanensis</name>
    <dbReference type="NCBI Taxonomy" id="88456"/>
    <lineage>
        <taxon>Eukaryota</taxon>
        <taxon>Sar</taxon>
        <taxon>Alveolata</taxon>
        <taxon>Apicomplexa</taxon>
        <taxon>Conoidasida</taxon>
        <taxon>Coccidia</taxon>
        <taxon>Eucoccidiorida</taxon>
        <taxon>Eimeriorina</taxon>
        <taxon>Eimeriidae</taxon>
        <taxon>Cyclospora</taxon>
    </lineage>
</organism>
<dbReference type="PANTHER" id="PTHR14978">
    <property type="entry name" value="BETA-CATENIN-LIKE PROTEIN 1 NUCLEAR ASSOCIATED PROTEIN"/>
    <property type="match status" value="1"/>
</dbReference>
<keyword evidence="3" id="KW-0677">Repeat</keyword>
<keyword evidence="4" id="KW-0175">Coiled coil</keyword>
<sequence>MELEEIIKPYSLAPERNTTRPASDNPQGIPSSAKRHQVDPNALSGEAGGVQGKVSLEDLPDEIDTSAVEKILEQADEVHVEEITEASIRRCAAQLERRVKKNQHDRIKFASNPEKCVLGWIKSEVDLDEEVKRWTQVAADPSLFPLLFESGAFEVLTSLLSHANTDLAVDVVEVFSELTEADSVMEAPDPQAVVDQLVGSHLPEMVVDLLCRLKEDGSEDDALGISSCLSVVENLLELQPSLATTFAQAQKLPAFLFKRIRPPPVAAAGSAGAVGGTAGGGGRVGVSAYVTDGTRLHAAEVLASLLQQLQPQEKTQLGGRTGGDGVDRLLRAVAPYRKKDPESAQEVSSKSIRSLKEELEIWNSGGEARGRGDAGGCWALEGRPRCHTIYLRVFRLCMTRIPQVLCLLPQEELVLNLFDALCSLLLVESNRELLGKQQGVELMLRIIKERRFFTPQAVKALDFALMDSPANCATFVERLGLRFLFSMFLGKVKEGGHKPKKPDDLIEHVVSLINSLLKNCTGTPIGVDPEERRYLDACEAGLSVLQQIDCIIVRLTNAGNAMASSTPFSSQSSFL</sequence>
<gene>
    <name evidence="8" type="ORF">cyc_02800</name>
</gene>
<reference evidence="8 9" key="1">
    <citation type="journal article" date="2016" name="BMC Genomics">
        <title>Comparative genomics reveals Cyclospora cayetanensis possesses coccidia-like metabolism and invasion components but unique surface antigens.</title>
        <authorList>
            <person name="Liu S."/>
            <person name="Wang L."/>
            <person name="Zheng H."/>
            <person name="Xu Z."/>
            <person name="Roellig D.M."/>
            <person name="Li N."/>
            <person name="Frace M.A."/>
            <person name="Tang K."/>
            <person name="Arrowood M.J."/>
            <person name="Moss D.M."/>
            <person name="Zhang L."/>
            <person name="Feng Y."/>
            <person name="Xiao L."/>
        </authorList>
    </citation>
    <scope>NUCLEOTIDE SEQUENCE [LARGE SCALE GENOMIC DNA]</scope>
    <source>
        <strain evidence="8 9">CHN_HEN01</strain>
    </source>
</reference>
<dbReference type="VEuPathDB" id="ToxoDB:cyc_02800"/>
<comment type="caution">
    <text evidence="8">The sequence shown here is derived from an EMBL/GenBank/DDBJ whole genome shotgun (WGS) entry which is preliminary data.</text>
</comment>
<evidence type="ECO:0000313" key="9">
    <source>
        <dbReference type="Proteomes" id="UP000095192"/>
    </source>
</evidence>
<evidence type="ECO:0000256" key="6">
    <source>
        <dbReference type="SAM" id="MobiDB-lite"/>
    </source>
</evidence>
<dbReference type="Proteomes" id="UP000095192">
    <property type="component" value="Unassembled WGS sequence"/>
</dbReference>
<dbReference type="InterPro" id="IPR011989">
    <property type="entry name" value="ARM-like"/>
</dbReference>
<dbReference type="EMBL" id="JROU02000033">
    <property type="protein sequence ID" value="OEH80581.1"/>
    <property type="molecule type" value="Genomic_DNA"/>
</dbReference>
<dbReference type="VEuPathDB" id="ToxoDB:LOC34619596"/>
<accession>A0A1D3DAV3</accession>
<feature type="domain" description="Beta-catenin-like protein 1 N-terminal" evidence="7">
    <location>
        <begin position="61"/>
        <end position="172"/>
    </location>
</feature>
<dbReference type="Gene3D" id="1.25.10.10">
    <property type="entry name" value="Leucine-rich Repeat Variant"/>
    <property type="match status" value="2"/>
</dbReference>
<evidence type="ECO:0000256" key="3">
    <source>
        <dbReference type="ARBA" id="ARBA00022737"/>
    </source>
</evidence>
<dbReference type="GO" id="GO:0005681">
    <property type="term" value="C:spliceosomal complex"/>
    <property type="evidence" value="ECO:0007669"/>
    <property type="project" value="TreeGrafter"/>
</dbReference>
<dbReference type="PANTHER" id="PTHR14978:SF0">
    <property type="entry name" value="BETA-CATENIN-LIKE PROTEIN 1"/>
    <property type="match status" value="1"/>
</dbReference>
<keyword evidence="9" id="KW-1185">Reference proteome</keyword>
<dbReference type="SUPFAM" id="SSF48371">
    <property type="entry name" value="ARM repeat"/>
    <property type="match status" value="1"/>
</dbReference>
<dbReference type="InterPro" id="IPR039678">
    <property type="entry name" value="CTNNBL1"/>
</dbReference>
<dbReference type="AlphaFoldDB" id="A0A1D3DAV3"/>
<evidence type="ECO:0000256" key="5">
    <source>
        <dbReference type="ARBA" id="ARBA00023242"/>
    </source>
</evidence>
<dbReference type="InParanoid" id="A0A1D3DAV3"/>
<name>A0A1D3DAV3_9EIME</name>
<keyword evidence="5" id="KW-0539">Nucleus</keyword>
<protein>
    <submittedName>
        <fullName evidence="8">Beta-catenin family protein</fullName>
    </submittedName>
</protein>
<dbReference type="InterPro" id="IPR016024">
    <property type="entry name" value="ARM-type_fold"/>
</dbReference>
<comment type="subcellular location">
    <subcellularLocation>
        <location evidence="1">Nucleus</location>
    </subcellularLocation>
</comment>
<dbReference type="InterPro" id="IPR013180">
    <property type="entry name" value="CTNNBL1_N"/>
</dbReference>
<feature type="region of interest" description="Disordered" evidence="6">
    <location>
        <begin position="1"/>
        <end position="50"/>
    </location>
</feature>
<evidence type="ECO:0000256" key="2">
    <source>
        <dbReference type="ARBA" id="ARBA00022553"/>
    </source>
</evidence>
<feature type="compositionally biased region" description="Polar residues" evidence="6">
    <location>
        <begin position="19"/>
        <end position="30"/>
    </location>
</feature>
<evidence type="ECO:0000256" key="1">
    <source>
        <dbReference type="ARBA" id="ARBA00004123"/>
    </source>
</evidence>
<evidence type="ECO:0000313" key="8">
    <source>
        <dbReference type="EMBL" id="OEH80581.1"/>
    </source>
</evidence>
<dbReference type="SMART" id="SM01156">
    <property type="entry name" value="DUF1716"/>
    <property type="match status" value="1"/>
</dbReference>
<keyword evidence="2" id="KW-0597">Phosphoprotein</keyword>
<evidence type="ECO:0000256" key="4">
    <source>
        <dbReference type="ARBA" id="ARBA00023054"/>
    </source>
</evidence>